<dbReference type="InterPro" id="IPR003439">
    <property type="entry name" value="ABC_transporter-like_ATP-bd"/>
</dbReference>
<dbReference type="InterPro" id="IPR003593">
    <property type="entry name" value="AAA+_ATPase"/>
</dbReference>
<dbReference type="KEGG" id="bkw:BkAM31D_14050"/>
<evidence type="ECO:0000313" key="5">
    <source>
        <dbReference type="EMBL" id="ARK30871.1"/>
    </source>
</evidence>
<keyword evidence="6" id="KW-1185">Reference proteome</keyword>
<evidence type="ECO:0000256" key="1">
    <source>
        <dbReference type="ARBA" id="ARBA00022448"/>
    </source>
</evidence>
<dbReference type="InterPro" id="IPR050319">
    <property type="entry name" value="ABC_transp_ATP-bind"/>
</dbReference>
<organism evidence="5 6">
    <name type="scientific">Halalkalibacter krulwichiae</name>
    <dbReference type="NCBI Taxonomy" id="199441"/>
    <lineage>
        <taxon>Bacteria</taxon>
        <taxon>Bacillati</taxon>
        <taxon>Bacillota</taxon>
        <taxon>Bacilli</taxon>
        <taxon>Bacillales</taxon>
        <taxon>Bacillaceae</taxon>
        <taxon>Halalkalibacter</taxon>
    </lineage>
</organism>
<dbReference type="InterPro" id="IPR027417">
    <property type="entry name" value="P-loop_NTPase"/>
</dbReference>
<gene>
    <name evidence="5" type="primary">oppF_4</name>
    <name evidence="5" type="ORF">BkAM31D_14050</name>
</gene>
<dbReference type="PROSITE" id="PS00211">
    <property type="entry name" value="ABC_TRANSPORTER_1"/>
    <property type="match status" value="1"/>
</dbReference>
<dbReference type="Gene3D" id="3.40.50.300">
    <property type="entry name" value="P-loop containing nucleotide triphosphate hydrolases"/>
    <property type="match status" value="1"/>
</dbReference>
<evidence type="ECO:0000256" key="3">
    <source>
        <dbReference type="ARBA" id="ARBA00022840"/>
    </source>
</evidence>
<dbReference type="Pfam" id="PF00005">
    <property type="entry name" value="ABC_tran"/>
    <property type="match status" value="1"/>
</dbReference>
<dbReference type="Proteomes" id="UP000193006">
    <property type="component" value="Chromosome"/>
</dbReference>
<dbReference type="SUPFAM" id="SSF52540">
    <property type="entry name" value="P-loop containing nucleoside triphosphate hydrolases"/>
    <property type="match status" value="1"/>
</dbReference>
<dbReference type="InterPro" id="IPR017871">
    <property type="entry name" value="ABC_transporter-like_CS"/>
</dbReference>
<keyword evidence="3 5" id="KW-0067">ATP-binding</keyword>
<accession>A0A1X9MH91</accession>
<keyword evidence="2" id="KW-0547">Nucleotide-binding</keyword>
<evidence type="ECO:0000259" key="4">
    <source>
        <dbReference type="PROSITE" id="PS50893"/>
    </source>
</evidence>
<dbReference type="RefSeq" id="WP_066149871.1">
    <property type="nucleotide sequence ID" value="NZ_CP020814.1"/>
</dbReference>
<dbReference type="PROSITE" id="PS50893">
    <property type="entry name" value="ABC_TRANSPORTER_2"/>
    <property type="match status" value="1"/>
</dbReference>
<dbReference type="STRING" id="199441.BkAM31D_14050"/>
<dbReference type="SMART" id="SM00382">
    <property type="entry name" value="AAA"/>
    <property type="match status" value="1"/>
</dbReference>
<dbReference type="AlphaFoldDB" id="A0A1X9MH91"/>
<protein>
    <submittedName>
        <fullName evidence="5">Oligopeptide transport ATP-binding protein OppF</fullName>
    </submittedName>
</protein>
<proteinExistence type="predicted"/>
<sequence length="256" mass="28889">MTLLVQNVSKQFFKNMKVLKDLSFQLEKGECVGIVGESGSGKSTLARVLLGLEPYQQGLITFNGNVIPPKKPTQLRQFRKKVQMIFQDSSNTLNPKLPIWKSVTEPLDNYKEVTPSFIQLKGLSKKNVAEKLLQSVGLEKQLAYRNPGSLSGGQKQRVNIARAISIEPELLICDEPTASLDVMLQVQILHLLKDLQKRSNMAILFISHDLRAVTFICQRVIVLKKGVMVDQFNIKDLYQKERHPYTKALIQAAQTE</sequence>
<reference evidence="5 6" key="1">
    <citation type="submission" date="2017-04" db="EMBL/GenBank/DDBJ databases">
        <title>Bacillus krulwichiae AM31D Genome sequencing and assembly.</title>
        <authorList>
            <person name="Krulwich T.A."/>
            <person name="Anastor L."/>
            <person name="Ehrlich R."/>
            <person name="Ehrlich G.D."/>
            <person name="Janto B."/>
        </authorList>
    </citation>
    <scope>NUCLEOTIDE SEQUENCE [LARGE SCALE GENOMIC DNA]</scope>
    <source>
        <strain evidence="5 6">AM31D</strain>
    </source>
</reference>
<dbReference type="GO" id="GO:0005524">
    <property type="term" value="F:ATP binding"/>
    <property type="evidence" value="ECO:0007669"/>
    <property type="project" value="UniProtKB-KW"/>
</dbReference>
<dbReference type="PANTHER" id="PTHR43776">
    <property type="entry name" value="TRANSPORT ATP-BINDING PROTEIN"/>
    <property type="match status" value="1"/>
</dbReference>
<name>A0A1X9MH91_9BACI</name>
<keyword evidence="1" id="KW-0813">Transport</keyword>
<dbReference type="EMBL" id="CP020814">
    <property type="protein sequence ID" value="ARK30871.1"/>
    <property type="molecule type" value="Genomic_DNA"/>
</dbReference>
<dbReference type="CDD" id="cd03257">
    <property type="entry name" value="ABC_NikE_OppD_transporters"/>
    <property type="match status" value="1"/>
</dbReference>
<evidence type="ECO:0000256" key="2">
    <source>
        <dbReference type="ARBA" id="ARBA00022741"/>
    </source>
</evidence>
<feature type="domain" description="ABC transporter" evidence="4">
    <location>
        <begin position="3"/>
        <end position="250"/>
    </location>
</feature>
<evidence type="ECO:0000313" key="6">
    <source>
        <dbReference type="Proteomes" id="UP000193006"/>
    </source>
</evidence>
<dbReference type="GO" id="GO:0016887">
    <property type="term" value="F:ATP hydrolysis activity"/>
    <property type="evidence" value="ECO:0007669"/>
    <property type="project" value="InterPro"/>
</dbReference>
<dbReference type="GO" id="GO:0055085">
    <property type="term" value="P:transmembrane transport"/>
    <property type="evidence" value="ECO:0007669"/>
    <property type="project" value="UniProtKB-ARBA"/>
</dbReference>